<keyword evidence="3 4" id="KW-0472">Membrane</keyword>
<comment type="caution">
    <text evidence="5">The sequence shown here is derived from an EMBL/GenBank/DDBJ whole genome shotgun (WGS) entry which is preliminary data.</text>
</comment>
<evidence type="ECO:0000256" key="1">
    <source>
        <dbReference type="ARBA" id="ARBA00022692"/>
    </source>
</evidence>
<feature type="transmembrane region" description="Helical" evidence="4">
    <location>
        <begin position="114"/>
        <end position="134"/>
    </location>
</feature>
<accession>A0AAV4DI98</accession>
<dbReference type="InterPro" id="IPR036259">
    <property type="entry name" value="MFS_trans_sf"/>
</dbReference>
<reference evidence="5 6" key="1">
    <citation type="journal article" date="2021" name="Elife">
        <title>Chloroplast acquisition without the gene transfer in kleptoplastic sea slugs, Plakobranchus ocellatus.</title>
        <authorList>
            <person name="Maeda T."/>
            <person name="Takahashi S."/>
            <person name="Yoshida T."/>
            <person name="Shimamura S."/>
            <person name="Takaki Y."/>
            <person name="Nagai Y."/>
            <person name="Toyoda A."/>
            <person name="Suzuki Y."/>
            <person name="Arimoto A."/>
            <person name="Ishii H."/>
            <person name="Satoh N."/>
            <person name="Nishiyama T."/>
            <person name="Hasebe M."/>
            <person name="Maruyama T."/>
            <person name="Minagawa J."/>
            <person name="Obokata J."/>
            <person name="Shigenobu S."/>
        </authorList>
    </citation>
    <scope>NUCLEOTIDE SEQUENCE [LARGE SCALE GENOMIC DNA]</scope>
</reference>
<evidence type="ECO:0000256" key="4">
    <source>
        <dbReference type="SAM" id="Phobius"/>
    </source>
</evidence>
<proteinExistence type="predicted"/>
<keyword evidence="6" id="KW-1185">Reference proteome</keyword>
<evidence type="ECO:0000313" key="6">
    <source>
        <dbReference type="Proteomes" id="UP000735302"/>
    </source>
</evidence>
<evidence type="ECO:0000313" key="5">
    <source>
        <dbReference type="EMBL" id="GFO43939.1"/>
    </source>
</evidence>
<dbReference type="EMBL" id="BLXT01007928">
    <property type="protein sequence ID" value="GFO43939.1"/>
    <property type="molecule type" value="Genomic_DNA"/>
</dbReference>
<feature type="transmembrane region" description="Helical" evidence="4">
    <location>
        <begin position="12"/>
        <end position="32"/>
    </location>
</feature>
<organism evidence="5 6">
    <name type="scientific">Plakobranchus ocellatus</name>
    <dbReference type="NCBI Taxonomy" id="259542"/>
    <lineage>
        <taxon>Eukaryota</taxon>
        <taxon>Metazoa</taxon>
        <taxon>Spiralia</taxon>
        <taxon>Lophotrochozoa</taxon>
        <taxon>Mollusca</taxon>
        <taxon>Gastropoda</taxon>
        <taxon>Heterobranchia</taxon>
        <taxon>Euthyneura</taxon>
        <taxon>Panpulmonata</taxon>
        <taxon>Sacoglossa</taxon>
        <taxon>Placobranchoidea</taxon>
        <taxon>Plakobranchidae</taxon>
        <taxon>Plakobranchus</taxon>
    </lineage>
</organism>
<gene>
    <name evidence="5" type="ORF">PoB_007044400</name>
</gene>
<keyword evidence="1 4" id="KW-0812">Transmembrane</keyword>
<name>A0AAV4DI98_9GAST</name>
<feature type="transmembrane region" description="Helical" evidence="4">
    <location>
        <begin position="89"/>
        <end position="108"/>
    </location>
</feature>
<feature type="transmembrane region" description="Helical" evidence="4">
    <location>
        <begin position="178"/>
        <end position="196"/>
    </location>
</feature>
<feature type="transmembrane region" description="Helical" evidence="4">
    <location>
        <begin position="146"/>
        <end position="166"/>
    </location>
</feature>
<evidence type="ECO:0000256" key="2">
    <source>
        <dbReference type="ARBA" id="ARBA00022989"/>
    </source>
</evidence>
<dbReference type="PANTHER" id="PTHR23121">
    <property type="entry name" value="SODIUM-DEPENDENT GLUCOSE TRANSPORTER 1"/>
    <property type="match status" value="1"/>
</dbReference>
<protein>
    <submittedName>
        <fullName evidence="5">Major facilitator superfamily domain-containing protein 4</fullName>
    </submittedName>
</protein>
<evidence type="ECO:0000256" key="3">
    <source>
        <dbReference type="ARBA" id="ARBA00023136"/>
    </source>
</evidence>
<keyword evidence="2 4" id="KW-1133">Transmembrane helix</keyword>
<dbReference type="Proteomes" id="UP000735302">
    <property type="component" value="Unassembled WGS sequence"/>
</dbReference>
<dbReference type="SUPFAM" id="SSF103473">
    <property type="entry name" value="MFS general substrate transporter"/>
    <property type="match status" value="1"/>
</dbReference>
<sequence length="267" mass="28891">MSMGGWLRQCCACGPRSVIMVTAITCVMLFVFDGLQSSFANYIYTYAHESGVEGLKKYEGAILDACFWGFFASGRLIAVPIASKVTASFMLVVNIIGCSVALFVTLLFRWNHVIIYLGTCSVGLFVSSMSPTVMSMAEQFIDINPSITTCLVVVAALGEALCPVIVGNLVVNLGPTSFLLFCLAFSLSAIFLYGALSMSGKQTAKYNAARPESWIWLSSKQLIVEGEGTYIKPSGMKYYSRMSEDSDSTTNMEMAAVGSAENLTKQQ</sequence>
<dbReference type="Gene3D" id="1.20.1250.20">
    <property type="entry name" value="MFS general substrate transporter like domains"/>
    <property type="match status" value="1"/>
</dbReference>
<dbReference type="PANTHER" id="PTHR23121:SF10">
    <property type="entry name" value="MAJOR FACILITATOR SUPERFAMILY DOMAIN-CONTAINING PROTEIN 4A"/>
    <property type="match status" value="1"/>
</dbReference>
<dbReference type="AlphaFoldDB" id="A0AAV4DI98"/>